<organism evidence="1 2">
    <name type="scientific">Paroceanicella profunda</name>
    <dbReference type="NCBI Taxonomy" id="2579971"/>
    <lineage>
        <taxon>Bacteria</taxon>
        <taxon>Pseudomonadati</taxon>
        <taxon>Pseudomonadota</taxon>
        <taxon>Alphaproteobacteria</taxon>
        <taxon>Rhodobacterales</taxon>
        <taxon>Paracoccaceae</taxon>
        <taxon>Paroceanicella</taxon>
    </lineage>
</organism>
<dbReference type="Pfam" id="PF06258">
    <property type="entry name" value="Mito_fiss_Elm1"/>
    <property type="match status" value="1"/>
</dbReference>
<dbReference type="PANTHER" id="PTHR33986:SF15">
    <property type="entry name" value="MITOCHONDRIAL FISSION PROTEIN ELM1"/>
    <property type="match status" value="1"/>
</dbReference>
<dbReference type="Proteomes" id="UP000305888">
    <property type="component" value="Chromosome"/>
</dbReference>
<dbReference type="PANTHER" id="PTHR33986">
    <property type="entry name" value="OS02G0535700 PROTEIN"/>
    <property type="match status" value="1"/>
</dbReference>
<protein>
    <submittedName>
        <fullName evidence="1">Nucleoside-diphosphate sugar epimerase</fullName>
    </submittedName>
</protein>
<evidence type="ECO:0000313" key="2">
    <source>
        <dbReference type="Proteomes" id="UP000305888"/>
    </source>
</evidence>
<gene>
    <name evidence="1" type="ORF">FDP22_09600</name>
</gene>
<dbReference type="OrthoDB" id="272235at2"/>
<dbReference type="AlphaFoldDB" id="A0A5B8FHB8"/>
<dbReference type="KEGG" id="ppru:FDP22_09600"/>
<name>A0A5B8FHB8_9RHOB</name>
<dbReference type="InterPro" id="IPR009367">
    <property type="entry name" value="Elm1-like"/>
</dbReference>
<keyword evidence="2" id="KW-1185">Reference proteome</keyword>
<sequence length="316" mass="33267">MNIRVVTDGRPGNATQAMGLAEALARRLPAQIDEQVVRLKPVFRVLPQRVAALFGRGAFAAGPAFEGTPDLVIGAGRRGNLAAAALRRGGARAVAILDPQMATADFDAVIVPGHDRLRGPNVLTTLGALNRLGGRVLTPPEALPALPAPRLALLIGGPSRSARFDRAALARLLEDLAAFEGWSVLATPSRRTPAWVVAEIRAARPDAWIWDGEGENPYPGMLGAAQAIMVTEDSVNMTSEAAVTGKPVHVSGLGRIDAKFLRFHAALRARGITRPAAEGPGMWSYTPLAETERMAAMLCERLGLAAAFPSAAPLPI</sequence>
<dbReference type="EMBL" id="CP040818">
    <property type="protein sequence ID" value="QDL92007.1"/>
    <property type="molecule type" value="Genomic_DNA"/>
</dbReference>
<dbReference type="RefSeq" id="WP_138571943.1">
    <property type="nucleotide sequence ID" value="NZ_CP040818.1"/>
</dbReference>
<reference evidence="1 2" key="1">
    <citation type="submission" date="2019-06" db="EMBL/GenBank/DDBJ databases">
        <title>Genome sequence of Rhodobacteraceae bacterium D4M1.</title>
        <authorList>
            <person name="Cao J."/>
        </authorList>
    </citation>
    <scope>NUCLEOTIDE SEQUENCE [LARGE SCALE GENOMIC DNA]</scope>
    <source>
        <strain evidence="1 2">D4M1</strain>
    </source>
</reference>
<accession>A0A5B8FHB8</accession>
<evidence type="ECO:0000313" key="1">
    <source>
        <dbReference type="EMBL" id="QDL92007.1"/>
    </source>
</evidence>
<proteinExistence type="predicted"/>